<sequence>MDYESLTATVRQLVDEAGEESLRSFGAETVARIVRAETQPGYVHESALTGEARQALAEACRNVPTAGADELRGYLARVNHGVLTHDDMDFGLANLLNALDAWTAFLETGDPDQVYDLAEHAFDQIDFQAEEAATVVDMDDVLATPEMAAEYERVQRQLAA</sequence>
<proteinExistence type="predicted"/>
<gene>
    <name evidence="1" type="ORF">Val02_45510</name>
</gene>
<reference evidence="1" key="1">
    <citation type="submission" date="2021-01" db="EMBL/GenBank/DDBJ databases">
        <title>Whole genome shotgun sequence of Virgisporangium aliadipatigenens NBRC 105644.</title>
        <authorList>
            <person name="Komaki H."/>
            <person name="Tamura T."/>
        </authorList>
    </citation>
    <scope>NUCLEOTIDE SEQUENCE</scope>
    <source>
        <strain evidence="1">NBRC 105644</strain>
    </source>
</reference>
<dbReference type="Proteomes" id="UP000619260">
    <property type="component" value="Unassembled WGS sequence"/>
</dbReference>
<keyword evidence="2" id="KW-1185">Reference proteome</keyword>
<accession>A0A8J4DR19</accession>
<dbReference type="AlphaFoldDB" id="A0A8J4DR19"/>
<dbReference type="EMBL" id="BOPF01000016">
    <property type="protein sequence ID" value="GIJ47665.1"/>
    <property type="molecule type" value="Genomic_DNA"/>
</dbReference>
<dbReference type="RefSeq" id="WP_203901180.1">
    <property type="nucleotide sequence ID" value="NZ_BOPF01000016.1"/>
</dbReference>
<comment type="caution">
    <text evidence="1">The sequence shown here is derived from an EMBL/GenBank/DDBJ whole genome shotgun (WGS) entry which is preliminary data.</text>
</comment>
<name>A0A8J4DR19_9ACTN</name>
<organism evidence="1 2">
    <name type="scientific">Virgisporangium aliadipatigenens</name>
    <dbReference type="NCBI Taxonomy" id="741659"/>
    <lineage>
        <taxon>Bacteria</taxon>
        <taxon>Bacillati</taxon>
        <taxon>Actinomycetota</taxon>
        <taxon>Actinomycetes</taxon>
        <taxon>Micromonosporales</taxon>
        <taxon>Micromonosporaceae</taxon>
        <taxon>Virgisporangium</taxon>
    </lineage>
</organism>
<protein>
    <submittedName>
        <fullName evidence="1">Uncharacterized protein</fullName>
    </submittedName>
</protein>
<evidence type="ECO:0000313" key="2">
    <source>
        <dbReference type="Proteomes" id="UP000619260"/>
    </source>
</evidence>
<evidence type="ECO:0000313" key="1">
    <source>
        <dbReference type="EMBL" id="GIJ47665.1"/>
    </source>
</evidence>